<dbReference type="Proteomes" id="UP000062973">
    <property type="component" value="Chromosome"/>
</dbReference>
<dbReference type="FunFam" id="3.40.309.10:FF:000009">
    <property type="entry name" value="Aldehyde dehydrogenase A"/>
    <property type="match status" value="1"/>
</dbReference>
<dbReference type="InterPro" id="IPR016162">
    <property type="entry name" value="Ald_DH_N"/>
</dbReference>
<dbReference type="Gene3D" id="3.40.309.10">
    <property type="entry name" value="Aldehyde Dehydrogenase, Chain A, domain 2"/>
    <property type="match status" value="1"/>
</dbReference>
<dbReference type="GO" id="GO:0004030">
    <property type="term" value="F:aldehyde dehydrogenase [NAD(P)+] activity"/>
    <property type="evidence" value="ECO:0007669"/>
    <property type="project" value="InterPro"/>
</dbReference>
<dbReference type="InterPro" id="IPR047110">
    <property type="entry name" value="GABD/Sad-like"/>
</dbReference>
<dbReference type="InterPro" id="IPR016163">
    <property type="entry name" value="Ald_DH_C"/>
</dbReference>
<dbReference type="InterPro" id="IPR044148">
    <property type="entry name" value="ALDH_GabD1-like"/>
</dbReference>
<organism evidence="5 6">
    <name type="scientific">Amycolatopsis methanolica 239</name>
    <dbReference type="NCBI Taxonomy" id="1068978"/>
    <lineage>
        <taxon>Bacteria</taxon>
        <taxon>Bacillati</taxon>
        <taxon>Actinomycetota</taxon>
        <taxon>Actinomycetes</taxon>
        <taxon>Pseudonocardiales</taxon>
        <taxon>Pseudonocardiaceae</taxon>
        <taxon>Amycolatopsis</taxon>
        <taxon>Amycolatopsis methanolica group</taxon>
    </lineage>
</organism>
<dbReference type="InterPro" id="IPR015590">
    <property type="entry name" value="Aldehyde_DH_dom"/>
</dbReference>
<dbReference type="PANTHER" id="PTHR43217">
    <property type="entry name" value="SUCCINATE SEMIALDEHYDE DEHYDROGENASE [NAD(P)+] SAD"/>
    <property type="match status" value="1"/>
</dbReference>
<dbReference type="SUPFAM" id="SSF53720">
    <property type="entry name" value="ALDH-like"/>
    <property type="match status" value="1"/>
</dbReference>
<reference evidence="5 6" key="1">
    <citation type="submission" date="2014-07" db="EMBL/GenBank/DDBJ databases">
        <title>Whole Genome Sequence of the Amycolatopsis methanolica 239.</title>
        <authorList>
            <person name="Tang B."/>
        </authorList>
    </citation>
    <scope>NUCLEOTIDE SEQUENCE [LARGE SCALE GENOMIC DNA]</scope>
    <source>
        <strain evidence="5 6">239</strain>
    </source>
</reference>
<keyword evidence="2" id="KW-0521">NADP</keyword>
<dbReference type="RefSeq" id="WP_017982808.1">
    <property type="nucleotide sequence ID" value="NZ_AQUL01000001.1"/>
</dbReference>
<dbReference type="OrthoDB" id="6882680at2"/>
<dbReference type="PROSITE" id="PS00070">
    <property type="entry name" value="ALDEHYDE_DEHYDR_CYS"/>
    <property type="match status" value="1"/>
</dbReference>
<dbReference type="InterPro" id="IPR016161">
    <property type="entry name" value="Ald_DH/histidinol_DH"/>
</dbReference>
<gene>
    <name evidence="5" type="primary">gabD</name>
    <name evidence="5" type="ORF">AMETH_3879</name>
</gene>
<sequence length="460" mass="49138">MSGYRTINPATGELVKEFPAASDQEVEHALARAHAAYRSWREVPTGQRAALLRRIAQLHRERADELAAILTLEVGKPITQAKGEVALVASIYEYYAEHGARFLADRQLDVAGGGEAVVRTEPIGVLVGIMPWNFPYYQVARFAAPNLVLGNTILLKHARNCPQAALAVEALIAEAGAPDGAYVNLFADSGQIAHLIGDPRVQGVSLTGSERAGSAVAEITGRHLKKYVLELGGSDPFIVLDGENLDSTVDDAVGGRLFNGGQACTASKRFIVLADVYAAFLDKFVARMRQWRPGEPADPATRLGPLSSHQVVDDLEEQVADALAKGATLHTGGRRGDGPGAWYEPTVLTDVTPGMRAYSEELFGPVAVVHQAGSVEEAVALANESPYGLAASIYTADVQRARALARDLECGMVWINGTSKSAPDLPFGGVKRSGVGRELSELGISEFANKKLVRIPRVRS</sequence>
<dbReference type="CDD" id="cd07100">
    <property type="entry name" value="ALDH_SSADH1_GabD1"/>
    <property type="match status" value="1"/>
</dbReference>
<evidence type="ECO:0000313" key="6">
    <source>
        <dbReference type="Proteomes" id="UP000062973"/>
    </source>
</evidence>
<feature type="domain" description="Aldehyde dehydrogenase" evidence="4">
    <location>
        <begin position="4"/>
        <end position="453"/>
    </location>
</feature>
<proteinExistence type="inferred from homology"/>
<accession>A0A076MY87</accession>
<keyword evidence="6" id="KW-1185">Reference proteome</keyword>
<dbReference type="PATRIC" id="fig|1068978.7.peg.4152"/>
<dbReference type="AlphaFoldDB" id="A0A076MY87"/>
<evidence type="ECO:0000256" key="2">
    <source>
        <dbReference type="ARBA" id="ARBA00022857"/>
    </source>
</evidence>
<dbReference type="PANTHER" id="PTHR43217:SF2">
    <property type="entry name" value="SUCCINATE-SEMIALDEHYDE DEHYDROGENASE [NADP(+)]"/>
    <property type="match status" value="1"/>
</dbReference>
<dbReference type="GO" id="GO:0004777">
    <property type="term" value="F:succinate-semialdehyde dehydrogenase (NAD+) activity"/>
    <property type="evidence" value="ECO:0007669"/>
    <property type="project" value="TreeGrafter"/>
</dbReference>
<dbReference type="InterPro" id="IPR016160">
    <property type="entry name" value="Ald_DH_CS_CYS"/>
</dbReference>
<keyword evidence="3" id="KW-0560">Oxidoreductase</keyword>
<dbReference type="Pfam" id="PF00171">
    <property type="entry name" value="Aldedh"/>
    <property type="match status" value="1"/>
</dbReference>
<dbReference type="KEGG" id="amq:AMETH_3879"/>
<evidence type="ECO:0000313" key="5">
    <source>
        <dbReference type="EMBL" id="AIJ23971.1"/>
    </source>
</evidence>
<evidence type="ECO:0000256" key="1">
    <source>
        <dbReference type="ARBA" id="ARBA00009986"/>
    </source>
</evidence>
<dbReference type="STRING" id="1068978.AMETH_3879"/>
<dbReference type="eggNOG" id="COG1012">
    <property type="taxonomic scope" value="Bacteria"/>
</dbReference>
<name>A0A076MY87_AMYME</name>
<comment type="similarity">
    <text evidence="1">Belongs to the aldehyde dehydrogenase family.</text>
</comment>
<dbReference type="EMBL" id="CP009110">
    <property type="protein sequence ID" value="AIJ23971.1"/>
    <property type="molecule type" value="Genomic_DNA"/>
</dbReference>
<dbReference type="Gene3D" id="3.40.605.10">
    <property type="entry name" value="Aldehyde Dehydrogenase, Chain A, domain 1"/>
    <property type="match status" value="1"/>
</dbReference>
<dbReference type="HOGENOM" id="CLU_005391_1_0_11"/>
<protein>
    <submittedName>
        <fullName evidence="5">Putative 6-oxohexanoate dehydrogenase</fullName>
    </submittedName>
</protein>
<dbReference type="FunFam" id="3.40.605.10:FF:000012">
    <property type="entry name" value="NAD-dependent succinate-semialdehyde dehydrogenase"/>
    <property type="match status" value="1"/>
</dbReference>
<evidence type="ECO:0000259" key="4">
    <source>
        <dbReference type="Pfam" id="PF00171"/>
    </source>
</evidence>
<evidence type="ECO:0000256" key="3">
    <source>
        <dbReference type="ARBA" id="ARBA00023002"/>
    </source>
</evidence>